<gene>
    <name evidence="1" type="ORF">OXU80_20080</name>
</gene>
<name>A0ACD4NJW8_9HYPH</name>
<evidence type="ECO:0000313" key="1">
    <source>
        <dbReference type="EMBL" id="WAJ27132.1"/>
    </source>
</evidence>
<sequence>MALAAPPLPPVTDRIEVRPAFIASTARVLAPSVAAGAVEVRPSVIASTAAVRAPSVQPGAVTVQPAMIASTAQVRAPTVEALAPGAAEVRPAVIASTAAVPAPTVQPGAVSVAPALIVSTASVFAPAVQPGPVAVLPTVVGSTSAVFAPTIQAGASQIAPAIIASTAVVPSPVVQPGAVNVAPALIASTALVRAPTVAAAAAGYDPDAQAAFDAMTVQPAAARKQLYSDLVAGLKTDGVWSKLDWLTILAAHDAQAARLNLRAPTKSLAAVNTPSFTTDRGYAGDALSSHLSFNEAFNATGNQYALNSATIGTWCNLQGPKSGFRPLIGSSQSTRSYIRPNTAGNGEARMNDSTSLNLGAAEAMTGSRFLTRTGANARAYYRNGALSLSDTAVSNAIATGPAYLLRNGTEYADDRLAAAFTGGGITDAEAQAIHNRFSTFLTAIGAA</sequence>
<accession>A0ACD4NJW8</accession>
<reference evidence="1" key="1">
    <citation type="submission" date="2022-11" db="EMBL/GenBank/DDBJ databases">
        <title>beta-Carotene-producing bacterium, Jeongeuplla avenae sp. nov., alleviates the salt stress of Arabidopsis seedlings.</title>
        <authorList>
            <person name="Jiang L."/>
            <person name="Lee J."/>
        </authorList>
    </citation>
    <scope>NUCLEOTIDE SEQUENCE</scope>
    <source>
        <strain evidence="1">DY_R2A_6</strain>
    </source>
</reference>
<dbReference type="EMBL" id="CP113520">
    <property type="protein sequence ID" value="WAJ27132.1"/>
    <property type="molecule type" value="Genomic_DNA"/>
</dbReference>
<proteinExistence type="predicted"/>
<evidence type="ECO:0000313" key="2">
    <source>
        <dbReference type="Proteomes" id="UP001163223"/>
    </source>
</evidence>
<keyword evidence="2" id="KW-1185">Reference proteome</keyword>
<protein>
    <submittedName>
        <fullName evidence="1">Uncharacterized protein</fullName>
    </submittedName>
</protein>
<organism evidence="1 2">
    <name type="scientific">Antarcticirhabdus aurantiaca</name>
    <dbReference type="NCBI Taxonomy" id="2606717"/>
    <lineage>
        <taxon>Bacteria</taxon>
        <taxon>Pseudomonadati</taxon>
        <taxon>Pseudomonadota</taxon>
        <taxon>Alphaproteobacteria</taxon>
        <taxon>Hyphomicrobiales</taxon>
        <taxon>Aurantimonadaceae</taxon>
        <taxon>Antarcticirhabdus</taxon>
    </lineage>
</organism>
<dbReference type="Proteomes" id="UP001163223">
    <property type="component" value="Chromosome"/>
</dbReference>